<keyword evidence="17" id="KW-1185">Reference proteome</keyword>
<comment type="cofactor">
    <cofactor evidence="11">
        <name>Mg(2+)</name>
        <dbReference type="ChEBI" id="CHEBI:18420"/>
    </cofactor>
    <text evidence="11">Binds 1 Mg(2+) ion per subunit.</text>
</comment>
<evidence type="ECO:0000256" key="2">
    <source>
        <dbReference type="ARBA" id="ARBA00005025"/>
    </source>
</evidence>
<comment type="similarity">
    <text evidence="3 11">Belongs to the TPP enzyme family.</text>
</comment>
<dbReference type="CDD" id="cd02015">
    <property type="entry name" value="TPP_AHAS"/>
    <property type="match status" value="1"/>
</dbReference>
<evidence type="ECO:0000256" key="1">
    <source>
        <dbReference type="ARBA" id="ARBA00004974"/>
    </source>
</evidence>
<evidence type="ECO:0000256" key="5">
    <source>
        <dbReference type="ARBA" id="ARBA00022605"/>
    </source>
</evidence>
<keyword evidence="7 11" id="KW-0479">Metal-binding</keyword>
<dbReference type="GO" id="GO:0000287">
    <property type="term" value="F:magnesium ion binding"/>
    <property type="evidence" value="ECO:0007669"/>
    <property type="project" value="UniProtKB-UniRule"/>
</dbReference>
<dbReference type="Pfam" id="PF02776">
    <property type="entry name" value="TPP_enzyme_N"/>
    <property type="match status" value="1"/>
</dbReference>
<evidence type="ECO:0000259" key="15">
    <source>
        <dbReference type="Pfam" id="PF02776"/>
    </source>
</evidence>
<dbReference type="InterPro" id="IPR029035">
    <property type="entry name" value="DHS-like_NAD/FAD-binding_dom"/>
</dbReference>
<dbReference type="OrthoDB" id="4494979at2"/>
<comment type="pathway">
    <text evidence="2 11">Amino-acid biosynthesis; L-valine biosynthesis; L-valine from pyruvate: step 1/4.</text>
</comment>
<feature type="domain" description="Thiamine pyrophosphate enzyme TPP-binding" evidence="14">
    <location>
        <begin position="413"/>
        <end position="564"/>
    </location>
</feature>
<evidence type="ECO:0000256" key="7">
    <source>
        <dbReference type="ARBA" id="ARBA00022723"/>
    </source>
</evidence>
<dbReference type="InterPro" id="IPR011766">
    <property type="entry name" value="TPP_enzyme_TPP-bd"/>
</dbReference>
<dbReference type="AlphaFoldDB" id="A0A271IVC2"/>
<dbReference type="Gene3D" id="3.40.50.970">
    <property type="match status" value="2"/>
</dbReference>
<comment type="pathway">
    <text evidence="1 11">Amino-acid biosynthesis; L-isoleucine biosynthesis; L-isoleucine from 2-oxobutanoate: step 1/4.</text>
</comment>
<evidence type="ECO:0000256" key="8">
    <source>
        <dbReference type="ARBA" id="ARBA00022842"/>
    </source>
</evidence>
<evidence type="ECO:0000256" key="11">
    <source>
        <dbReference type="RuleBase" id="RU003591"/>
    </source>
</evidence>
<dbReference type="UniPathway" id="UPA00047">
    <property type="reaction ID" value="UER00055"/>
</dbReference>
<reference evidence="16 17" key="1">
    <citation type="submission" date="2016-11" db="EMBL/GenBank/DDBJ databases">
        <title>Study of marine rhodopsin-containing bacteria.</title>
        <authorList>
            <person name="Yoshizawa S."/>
            <person name="Kumagai Y."/>
            <person name="Kogure K."/>
        </authorList>
    </citation>
    <scope>NUCLEOTIDE SEQUENCE [LARGE SCALE GENOMIC DNA]</scope>
    <source>
        <strain evidence="16 17">SAORIC-28</strain>
    </source>
</reference>
<feature type="domain" description="Thiamine pyrophosphate enzyme central" evidence="13">
    <location>
        <begin position="218"/>
        <end position="353"/>
    </location>
</feature>
<keyword evidence="10 11" id="KW-0100">Branched-chain amino acid biosynthesis</keyword>
<dbReference type="RefSeq" id="WP_095508808.1">
    <property type="nucleotide sequence ID" value="NZ_MQWD01000001.1"/>
</dbReference>
<dbReference type="UniPathway" id="UPA00049">
    <property type="reaction ID" value="UER00059"/>
</dbReference>
<dbReference type="EMBL" id="MQWD01000001">
    <property type="protein sequence ID" value="PAP75173.1"/>
    <property type="molecule type" value="Genomic_DNA"/>
</dbReference>
<dbReference type="EC" id="2.2.1.6" evidence="4 11"/>
<dbReference type="PANTHER" id="PTHR18968">
    <property type="entry name" value="THIAMINE PYROPHOSPHATE ENZYMES"/>
    <property type="match status" value="1"/>
</dbReference>
<dbReference type="InterPro" id="IPR045229">
    <property type="entry name" value="TPP_enz"/>
</dbReference>
<dbReference type="InterPro" id="IPR029061">
    <property type="entry name" value="THDP-binding"/>
</dbReference>
<dbReference type="Pfam" id="PF00205">
    <property type="entry name" value="TPP_enzyme_M"/>
    <property type="match status" value="1"/>
</dbReference>
<keyword evidence="8 11" id="KW-0460">Magnesium</keyword>
<dbReference type="GO" id="GO:0030976">
    <property type="term" value="F:thiamine pyrophosphate binding"/>
    <property type="evidence" value="ECO:0007669"/>
    <property type="project" value="UniProtKB-UniRule"/>
</dbReference>
<evidence type="ECO:0000256" key="12">
    <source>
        <dbReference type="SAM" id="MobiDB-lite"/>
    </source>
</evidence>
<evidence type="ECO:0000256" key="9">
    <source>
        <dbReference type="ARBA" id="ARBA00023052"/>
    </source>
</evidence>
<dbReference type="GO" id="GO:0009097">
    <property type="term" value="P:isoleucine biosynthetic process"/>
    <property type="evidence" value="ECO:0007669"/>
    <property type="project" value="UniProtKB-UniPathway"/>
</dbReference>
<dbReference type="InterPro" id="IPR012001">
    <property type="entry name" value="Thiamin_PyroP_enz_TPP-bd_dom"/>
</dbReference>
<organism evidence="16 17">
    <name type="scientific">Rubrivirga marina</name>
    <dbReference type="NCBI Taxonomy" id="1196024"/>
    <lineage>
        <taxon>Bacteria</taxon>
        <taxon>Pseudomonadati</taxon>
        <taxon>Rhodothermota</taxon>
        <taxon>Rhodothermia</taxon>
        <taxon>Rhodothermales</taxon>
        <taxon>Rubricoccaceae</taxon>
        <taxon>Rubrivirga</taxon>
    </lineage>
</organism>
<dbReference type="PANTHER" id="PTHR18968:SF13">
    <property type="entry name" value="ACETOLACTATE SYNTHASE CATALYTIC SUBUNIT, MITOCHONDRIAL"/>
    <property type="match status" value="1"/>
</dbReference>
<protein>
    <recommendedName>
        <fullName evidence="4 11">Acetolactate synthase</fullName>
        <ecNumber evidence="4 11">2.2.1.6</ecNumber>
    </recommendedName>
</protein>
<dbReference type="GO" id="GO:0005948">
    <property type="term" value="C:acetolactate synthase complex"/>
    <property type="evidence" value="ECO:0007669"/>
    <property type="project" value="TreeGrafter"/>
</dbReference>
<dbReference type="FunFam" id="3.40.50.970:FF:000007">
    <property type="entry name" value="Acetolactate synthase"/>
    <property type="match status" value="1"/>
</dbReference>
<evidence type="ECO:0000313" key="17">
    <source>
        <dbReference type="Proteomes" id="UP000216339"/>
    </source>
</evidence>
<evidence type="ECO:0000256" key="6">
    <source>
        <dbReference type="ARBA" id="ARBA00022679"/>
    </source>
</evidence>
<dbReference type="SUPFAM" id="SSF52467">
    <property type="entry name" value="DHS-like NAD/FAD-binding domain"/>
    <property type="match status" value="1"/>
</dbReference>
<evidence type="ECO:0000256" key="4">
    <source>
        <dbReference type="ARBA" id="ARBA00013145"/>
    </source>
</evidence>
<gene>
    <name evidence="16" type="ORF">BSZ37_01300</name>
</gene>
<dbReference type="GO" id="GO:0003984">
    <property type="term" value="F:acetolactate synthase activity"/>
    <property type="evidence" value="ECO:0007669"/>
    <property type="project" value="UniProtKB-EC"/>
</dbReference>
<keyword evidence="5 11" id="KW-0028">Amino-acid biosynthesis</keyword>
<name>A0A271IVC2_9BACT</name>
<dbReference type="Gene3D" id="3.40.50.1220">
    <property type="entry name" value="TPP-binding domain"/>
    <property type="match status" value="1"/>
</dbReference>
<comment type="cofactor">
    <cofactor evidence="11">
        <name>thiamine diphosphate</name>
        <dbReference type="ChEBI" id="CHEBI:58937"/>
    </cofactor>
    <text evidence="11">Binds 1 thiamine pyrophosphate per subunit.</text>
</comment>
<keyword evidence="6 11" id="KW-0808">Transferase</keyword>
<dbReference type="InterPro" id="IPR012846">
    <property type="entry name" value="Acetolactate_synth_lsu"/>
</dbReference>
<dbReference type="SUPFAM" id="SSF52518">
    <property type="entry name" value="Thiamin diphosphate-binding fold (THDP-binding)"/>
    <property type="match status" value="2"/>
</dbReference>
<comment type="catalytic activity">
    <reaction evidence="11">
        <text>2 pyruvate + H(+) = (2S)-2-acetolactate + CO2</text>
        <dbReference type="Rhea" id="RHEA:25249"/>
        <dbReference type="ChEBI" id="CHEBI:15361"/>
        <dbReference type="ChEBI" id="CHEBI:15378"/>
        <dbReference type="ChEBI" id="CHEBI:16526"/>
        <dbReference type="ChEBI" id="CHEBI:58476"/>
        <dbReference type="EC" id="2.2.1.6"/>
    </reaction>
</comment>
<dbReference type="InterPro" id="IPR012000">
    <property type="entry name" value="Thiamin_PyroP_enz_cen_dom"/>
</dbReference>
<dbReference type="NCBIfam" id="TIGR00118">
    <property type="entry name" value="acolac_lg"/>
    <property type="match status" value="1"/>
</dbReference>
<proteinExistence type="inferred from homology"/>
<dbReference type="FunFam" id="3.40.50.1220:FF:000008">
    <property type="entry name" value="Acetolactate synthase"/>
    <property type="match status" value="1"/>
</dbReference>
<accession>A0A271IVC2</accession>
<feature type="domain" description="Thiamine pyrophosphate enzyme N-terminal TPP-binding" evidence="15">
    <location>
        <begin position="28"/>
        <end position="143"/>
    </location>
</feature>
<comment type="caution">
    <text evidence="16">The sequence shown here is derived from an EMBL/GenBank/DDBJ whole genome shotgun (WGS) entry which is preliminary data.</text>
</comment>
<feature type="region of interest" description="Disordered" evidence="12">
    <location>
        <begin position="1"/>
        <end position="23"/>
    </location>
</feature>
<dbReference type="GO" id="GO:0050660">
    <property type="term" value="F:flavin adenine dinucleotide binding"/>
    <property type="evidence" value="ECO:0007669"/>
    <property type="project" value="InterPro"/>
</dbReference>
<dbReference type="CDD" id="cd07035">
    <property type="entry name" value="TPP_PYR_POX_like"/>
    <property type="match status" value="1"/>
</dbReference>
<evidence type="ECO:0000313" key="16">
    <source>
        <dbReference type="EMBL" id="PAP75173.1"/>
    </source>
</evidence>
<dbReference type="Proteomes" id="UP000216339">
    <property type="component" value="Unassembled WGS sequence"/>
</dbReference>
<sequence length="595" mass="63919">MTTDLPRTAHRAAPTPATAPAPEAPVLTGADIFVRSLEAEGVEYVFGHPGGAIIKIYDALAQLQPSFQHILVRHEQAGTHAAEGYAKATGKVGTVLVTSGPGATNTVTGIADAMMDSVPLVVFTGQVSVPLIGGDAFQEVDTMGVTRSVTKHSFQVRHAADLAPTIKAAYHIARTGRPGPVVVDLPKDILVEEAPFEYPDSVEIRGYHPAHEARPDKVERAIRMIRESQKPLLYVGGGTISSNATEDLTELARHARIPVTTTLHGLGSFPESDELALGMLGMHGTYWANMAVQNCDLLIAVGARFDDRVTGKLDAWAPHAEVIHIEIDPSCVSKNVFADLAILGDVKDVLAQIRPHVEPKSTDAWLDQIAGWKRQVVEGEEPVAETGDGLLRPEVAIRKLGQKAGDRGVLTTDVGQHQMWSAQFFGFGRTRSHITSGGLGTMGFGFPAAIGAAFGLRGTDAVVVSINGDGGFLMNMQELGVAKKHGLPIKLAIINNSRLGMVRQWQELFFGERYSETDTSDTNPDFVALAEAFGCVGLRARTPDEADAIIDQAWEINDRPVLMEFVVPNEEMVFPMVPAGAATDNMILKRFAPED</sequence>
<dbReference type="InterPro" id="IPR039368">
    <property type="entry name" value="AHAS_TPP"/>
</dbReference>
<evidence type="ECO:0000259" key="14">
    <source>
        <dbReference type="Pfam" id="PF02775"/>
    </source>
</evidence>
<evidence type="ECO:0000259" key="13">
    <source>
        <dbReference type="Pfam" id="PF00205"/>
    </source>
</evidence>
<dbReference type="Pfam" id="PF02775">
    <property type="entry name" value="TPP_enzyme_C"/>
    <property type="match status" value="1"/>
</dbReference>
<evidence type="ECO:0000256" key="3">
    <source>
        <dbReference type="ARBA" id="ARBA00007812"/>
    </source>
</evidence>
<keyword evidence="9 11" id="KW-0786">Thiamine pyrophosphate</keyword>
<evidence type="ECO:0000256" key="10">
    <source>
        <dbReference type="ARBA" id="ARBA00023304"/>
    </source>
</evidence>
<dbReference type="GO" id="GO:0009099">
    <property type="term" value="P:L-valine biosynthetic process"/>
    <property type="evidence" value="ECO:0007669"/>
    <property type="project" value="UniProtKB-UniPathway"/>
</dbReference>